<name>A0A0A8XU44_ARUDO</name>
<reference evidence="1" key="1">
    <citation type="submission" date="2014-09" db="EMBL/GenBank/DDBJ databases">
        <authorList>
            <person name="Magalhaes I.L.F."/>
            <person name="Oliveira U."/>
            <person name="Santos F.R."/>
            <person name="Vidigal T.H.D.A."/>
            <person name="Brescovit A.D."/>
            <person name="Santos A.J."/>
        </authorList>
    </citation>
    <scope>NUCLEOTIDE SEQUENCE</scope>
    <source>
        <tissue evidence="1">Shoot tissue taken approximately 20 cm above the soil surface</tissue>
    </source>
</reference>
<organism evidence="1">
    <name type="scientific">Arundo donax</name>
    <name type="common">Giant reed</name>
    <name type="synonym">Donax arundinaceus</name>
    <dbReference type="NCBI Taxonomy" id="35708"/>
    <lineage>
        <taxon>Eukaryota</taxon>
        <taxon>Viridiplantae</taxon>
        <taxon>Streptophyta</taxon>
        <taxon>Embryophyta</taxon>
        <taxon>Tracheophyta</taxon>
        <taxon>Spermatophyta</taxon>
        <taxon>Magnoliopsida</taxon>
        <taxon>Liliopsida</taxon>
        <taxon>Poales</taxon>
        <taxon>Poaceae</taxon>
        <taxon>PACMAD clade</taxon>
        <taxon>Arundinoideae</taxon>
        <taxon>Arundineae</taxon>
        <taxon>Arundo</taxon>
    </lineage>
</organism>
<reference evidence="1" key="2">
    <citation type="journal article" date="2015" name="Data Brief">
        <title>Shoot transcriptome of the giant reed, Arundo donax.</title>
        <authorList>
            <person name="Barrero R.A."/>
            <person name="Guerrero F.D."/>
            <person name="Moolhuijzen P."/>
            <person name="Goolsby J.A."/>
            <person name="Tidwell J."/>
            <person name="Bellgard S.E."/>
            <person name="Bellgard M.I."/>
        </authorList>
    </citation>
    <scope>NUCLEOTIDE SEQUENCE</scope>
    <source>
        <tissue evidence="1">Shoot tissue taken approximately 20 cm above the soil surface</tissue>
    </source>
</reference>
<protein>
    <submittedName>
        <fullName evidence="1">Uncharacterized protein</fullName>
    </submittedName>
</protein>
<dbReference type="AlphaFoldDB" id="A0A0A8XU44"/>
<proteinExistence type="predicted"/>
<evidence type="ECO:0000313" key="1">
    <source>
        <dbReference type="EMBL" id="JAD16165.1"/>
    </source>
</evidence>
<sequence length="25" mass="3304">MTTYLFYFVQVKRYHPKKEQRYYTL</sequence>
<accession>A0A0A8XU44</accession>
<dbReference type="EMBL" id="GBRH01281730">
    <property type="protein sequence ID" value="JAD16165.1"/>
    <property type="molecule type" value="Transcribed_RNA"/>
</dbReference>